<keyword evidence="2" id="KW-1185">Reference proteome</keyword>
<evidence type="ECO:0000313" key="2">
    <source>
        <dbReference type="Proteomes" id="UP000297245"/>
    </source>
</evidence>
<gene>
    <name evidence="1" type="ORF">K435DRAFT_861773</name>
</gene>
<proteinExistence type="predicted"/>
<reference evidence="1 2" key="1">
    <citation type="journal article" date="2019" name="Nat. Ecol. Evol.">
        <title>Megaphylogeny resolves global patterns of mushroom evolution.</title>
        <authorList>
            <person name="Varga T."/>
            <person name="Krizsan K."/>
            <person name="Foldi C."/>
            <person name="Dima B."/>
            <person name="Sanchez-Garcia M."/>
            <person name="Sanchez-Ramirez S."/>
            <person name="Szollosi G.J."/>
            <person name="Szarkandi J.G."/>
            <person name="Papp V."/>
            <person name="Albert L."/>
            <person name="Andreopoulos W."/>
            <person name="Angelini C."/>
            <person name="Antonin V."/>
            <person name="Barry K.W."/>
            <person name="Bougher N.L."/>
            <person name="Buchanan P."/>
            <person name="Buyck B."/>
            <person name="Bense V."/>
            <person name="Catcheside P."/>
            <person name="Chovatia M."/>
            <person name="Cooper J."/>
            <person name="Damon W."/>
            <person name="Desjardin D."/>
            <person name="Finy P."/>
            <person name="Geml J."/>
            <person name="Haridas S."/>
            <person name="Hughes K."/>
            <person name="Justo A."/>
            <person name="Karasinski D."/>
            <person name="Kautmanova I."/>
            <person name="Kiss B."/>
            <person name="Kocsube S."/>
            <person name="Kotiranta H."/>
            <person name="LaButti K.M."/>
            <person name="Lechner B.E."/>
            <person name="Liimatainen K."/>
            <person name="Lipzen A."/>
            <person name="Lukacs Z."/>
            <person name="Mihaltcheva S."/>
            <person name="Morgado L.N."/>
            <person name="Niskanen T."/>
            <person name="Noordeloos M.E."/>
            <person name="Ohm R.A."/>
            <person name="Ortiz-Santana B."/>
            <person name="Ovrebo C."/>
            <person name="Racz N."/>
            <person name="Riley R."/>
            <person name="Savchenko A."/>
            <person name="Shiryaev A."/>
            <person name="Soop K."/>
            <person name="Spirin V."/>
            <person name="Szebenyi C."/>
            <person name="Tomsovsky M."/>
            <person name="Tulloss R.E."/>
            <person name="Uehling J."/>
            <person name="Grigoriev I.V."/>
            <person name="Vagvolgyi C."/>
            <person name="Papp T."/>
            <person name="Martin F.M."/>
            <person name="Miettinen O."/>
            <person name="Hibbett D.S."/>
            <person name="Nagy L.G."/>
        </authorList>
    </citation>
    <scope>NUCLEOTIDE SEQUENCE [LARGE SCALE GENOMIC DNA]</scope>
    <source>
        <strain evidence="1 2">CBS 962.96</strain>
    </source>
</reference>
<sequence>MSSAQPTSQPASIPLTQFAANTRQKANWTINNDRTLLGCLKDAKHGGFQTDNGGFHADAFKTAAHITEEVGDLDNGSGQAAKTPTCKSKAISMIEVDGELSDHSMTKAFQLVS</sequence>
<dbReference type="OrthoDB" id="3366674at2759"/>
<dbReference type="Proteomes" id="UP000297245">
    <property type="component" value="Unassembled WGS sequence"/>
</dbReference>
<dbReference type="EMBL" id="ML179257">
    <property type="protein sequence ID" value="THU93146.1"/>
    <property type="molecule type" value="Genomic_DNA"/>
</dbReference>
<protein>
    <submittedName>
        <fullName evidence="1">Uncharacterized protein</fullName>
    </submittedName>
</protein>
<dbReference type="AlphaFoldDB" id="A0A4S8LU87"/>
<name>A0A4S8LU87_DENBC</name>
<accession>A0A4S8LU87</accession>
<evidence type="ECO:0000313" key="1">
    <source>
        <dbReference type="EMBL" id="THU93146.1"/>
    </source>
</evidence>
<organism evidence="1 2">
    <name type="scientific">Dendrothele bispora (strain CBS 962.96)</name>
    <dbReference type="NCBI Taxonomy" id="1314807"/>
    <lineage>
        <taxon>Eukaryota</taxon>
        <taxon>Fungi</taxon>
        <taxon>Dikarya</taxon>
        <taxon>Basidiomycota</taxon>
        <taxon>Agaricomycotina</taxon>
        <taxon>Agaricomycetes</taxon>
        <taxon>Agaricomycetidae</taxon>
        <taxon>Agaricales</taxon>
        <taxon>Agaricales incertae sedis</taxon>
        <taxon>Dendrothele</taxon>
    </lineage>
</organism>